<keyword evidence="3" id="KW-1185">Reference proteome</keyword>
<sequence>MNQPYQHRTLSPLANLIVDRAIENTNRKLVAGFRNKKNSQPNAKSPDPLQAGKDTLAATSAQSAMQVANRGVAWKEILFKSLSAGIGSLATLQFDGALSVSANDASSLNDLPDKPGVYVVYDASGQLAYIGDSTNMRQRWQDGHMNEYRGRANSETRKPYKLADQLEGGCTVKFVVMDSAETAAALEAFLIKNEKPPVNRKQELKEEQGIRSNIEAKKMKDAMGSAGEVAMGAGKEALKNSGWQVFEQLTAAAIIAIKDELVDLFMGGTARLKARVERFLQKIWAVVERIVAAPLKLLNGVVEFIVNALSKAVRQVYNLSRNLFDLAHGAWQLYKGAQSMPREELIQKIVETVVVSGTLIFWDGIEPVIEAQLLPLVGVAAPYISCVIAAIGFGLCSYHLQKVVPPIVAFLVDFKSGWHEALEAKRAAALQLIQVQENEWLMAEGLMEYAQSVDTLAREAGAHRERLAQHRAVRAIDYSALLQSNKNRITQES</sequence>
<dbReference type="EMBL" id="CP116669">
    <property type="protein sequence ID" value="WCI02130.1"/>
    <property type="molecule type" value="Genomic_DNA"/>
</dbReference>
<evidence type="ECO:0000313" key="3">
    <source>
        <dbReference type="Proteomes" id="UP001214301"/>
    </source>
</evidence>
<dbReference type="PANTHER" id="PTHR30562:SF1">
    <property type="entry name" value="UVRABC SYSTEM PROTEIN C"/>
    <property type="match status" value="1"/>
</dbReference>
<dbReference type="SUPFAM" id="SSF82771">
    <property type="entry name" value="GIY-YIG endonuclease"/>
    <property type="match status" value="1"/>
</dbReference>
<name>A0ABY7RF10_9PSED</name>
<proteinExistence type="predicted"/>
<dbReference type="Gene3D" id="3.40.1440.10">
    <property type="entry name" value="GIY-YIG endonuclease"/>
    <property type="match status" value="1"/>
</dbReference>
<evidence type="ECO:0000313" key="2">
    <source>
        <dbReference type="EMBL" id="WCI02130.1"/>
    </source>
</evidence>
<accession>A0ABY7RF10</accession>
<feature type="domain" description="GIY-YIG" evidence="1">
    <location>
        <begin position="113"/>
        <end position="200"/>
    </location>
</feature>
<dbReference type="InterPro" id="IPR035901">
    <property type="entry name" value="GIY-YIG_endonuc_sf"/>
</dbReference>
<evidence type="ECO:0000259" key="1">
    <source>
        <dbReference type="PROSITE" id="PS50164"/>
    </source>
</evidence>
<dbReference type="Pfam" id="PF01541">
    <property type="entry name" value="GIY-YIG"/>
    <property type="match status" value="1"/>
</dbReference>
<dbReference type="SMART" id="SM00465">
    <property type="entry name" value="GIYc"/>
    <property type="match status" value="1"/>
</dbReference>
<dbReference type="Proteomes" id="UP001214301">
    <property type="component" value="Chromosome"/>
</dbReference>
<protein>
    <submittedName>
        <fullName evidence="2">GIY-YIG nuclease family protein</fullName>
    </submittedName>
</protein>
<dbReference type="PROSITE" id="PS50164">
    <property type="entry name" value="GIY_YIG"/>
    <property type="match status" value="1"/>
</dbReference>
<organism evidence="2 3">
    <name type="scientific">Pseudomonas capeferrum</name>
    <dbReference type="NCBI Taxonomy" id="1495066"/>
    <lineage>
        <taxon>Bacteria</taxon>
        <taxon>Pseudomonadati</taxon>
        <taxon>Pseudomonadota</taxon>
        <taxon>Gammaproteobacteria</taxon>
        <taxon>Pseudomonadales</taxon>
        <taxon>Pseudomonadaceae</taxon>
        <taxon>Pseudomonas</taxon>
    </lineage>
</organism>
<dbReference type="PANTHER" id="PTHR30562">
    <property type="entry name" value="UVRC/OXIDOREDUCTASE"/>
    <property type="match status" value="1"/>
</dbReference>
<dbReference type="RefSeq" id="WP_162525061.1">
    <property type="nucleotide sequence ID" value="NZ_CP116669.1"/>
</dbReference>
<gene>
    <name evidence="2" type="ORF">PMC74_09700</name>
</gene>
<reference evidence="2 3" key="1">
    <citation type="journal article" date="2020" name="Front. Microbiol.">
        <title>Toward Biorecycling: Isolation of a Soil Bacterium That Grows on a Polyurethane Oligomer and Monomer.</title>
        <authorList>
            <person name="Espinosa M.J.C."/>
            <person name="Blanco A.C."/>
            <person name="Schmidgall T."/>
            <person name="Atanasoff-Kardjalieff A.K."/>
            <person name="Kappelmeyer U."/>
            <person name="Tischler D."/>
            <person name="Pieper D.H."/>
            <person name="Heipieper H.J."/>
            <person name="Eberlein C."/>
        </authorList>
    </citation>
    <scope>NUCLEOTIDE SEQUENCE [LARGE SCALE GENOMIC DNA]</scope>
    <source>
        <strain evidence="2 3">TDA1</strain>
    </source>
</reference>
<dbReference type="InterPro" id="IPR050066">
    <property type="entry name" value="UvrABC_protein_C"/>
</dbReference>
<dbReference type="InterPro" id="IPR000305">
    <property type="entry name" value="GIY-YIG_endonuc"/>
</dbReference>